<organism evidence="1 2">
    <name type="scientific">Pseudomonas reactans</name>
    <dbReference type="NCBI Taxonomy" id="117680"/>
    <lineage>
        <taxon>Bacteria</taxon>
        <taxon>Pseudomonadati</taxon>
        <taxon>Pseudomonadota</taxon>
        <taxon>Gammaproteobacteria</taxon>
        <taxon>Pseudomonadales</taxon>
        <taxon>Pseudomonadaceae</taxon>
        <taxon>Pseudomonas</taxon>
    </lineage>
</organism>
<accession>A0ABX2QQM5</accession>
<comment type="caution">
    <text evidence="1">The sequence shown here is derived from an EMBL/GenBank/DDBJ whole genome shotgun (WGS) entry which is preliminary data.</text>
</comment>
<reference evidence="1 2" key="1">
    <citation type="submission" date="2020-04" db="EMBL/GenBank/DDBJ databases">
        <title>Molecular characterization of pseudomonads from Agaricus bisporus reveal novel blotch 2 pathogens in Western Europe.</title>
        <authorList>
            <person name="Taparia T."/>
            <person name="Krijger M."/>
            <person name="Haynes E."/>
            <person name="Elpinstone J.G."/>
            <person name="Noble R."/>
            <person name="Van Der Wolf J."/>
        </authorList>
    </citation>
    <scope>NUCLEOTIDE SEQUENCE [LARGE SCALE GENOMIC DNA]</scope>
    <source>
        <strain evidence="1 2">P7774</strain>
    </source>
</reference>
<sequence>MTVEITEKKVSEIGSYQVIFKSGATAILDQAELWASFWGDEARVWYFQRDGARISFTSHVAGGEAKFDDVIDAILRLK</sequence>
<name>A0ABX2QQM5_9PSED</name>
<dbReference type="Proteomes" id="UP000572863">
    <property type="component" value="Unassembled WGS sequence"/>
</dbReference>
<dbReference type="EMBL" id="JACARY010000009">
    <property type="protein sequence ID" value="NWD94117.1"/>
    <property type="molecule type" value="Genomic_DNA"/>
</dbReference>
<protein>
    <submittedName>
        <fullName evidence="1">Uncharacterized protein</fullName>
    </submittedName>
</protein>
<evidence type="ECO:0000313" key="1">
    <source>
        <dbReference type="EMBL" id="NWD94117.1"/>
    </source>
</evidence>
<gene>
    <name evidence="1" type="ORF">HX871_06795</name>
</gene>
<evidence type="ECO:0000313" key="2">
    <source>
        <dbReference type="Proteomes" id="UP000572863"/>
    </source>
</evidence>
<dbReference type="RefSeq" id="WP_177049356.1">
    <property type="nucleotide sequence ID" value="NZ_JACAQM010000001.1"/>
</dbReference>
<keyword evidence="2" id="KW-1185">Reference proteome</keyword>
<proteinExistence type="predicted"/>